<dbReference type="InterPro" id="IPR017871">
    <property type="entry name" value="ABC_transporter-like_CS"/>
</dbReference>
<keyword evidence="6" id="KW-1185">Reference proteome</keyword>
<proteinExistence type="predicted"/>
<evidence type="ECO:0000256" key="3">
    <source>
        <dbReference type="ARBA" id="ARBA00022840"/>
    </source>
</evidence>
<evidence type="ECO:0000313" key="5">
    <source>
        <dbReference type="EMBL" id="SFJ08923.1"/>
    </source>
</evidence>
<keyword evidence="3 5" id="KW-0067">ATP-binding</keyword>
<keyword evidence="2" id="KW-0547">Nucleotide-binding</keyword>
<dbReference type="SMART" id="SM00382">
    <property type="entry name" value="AAA"/>
    <property type="match status" value="1"/>
</dbReference>
<dbReference type="SUPFAM" id="SSF52540">
    <property type="entry name" value="P-loop containing nucleoside triphosphate hydrolases"/>
    <property type="match status" value="1"/>
</dbReference>
<dbReference type="EMBL" id="FOQD01000015">
    <property type="protein sequence ID" value="SFJ08923.1"/>
    <property type="molecule type" value="Genomic_DNA"/>
</dbReference>
<reference evidence="6" key="1">
    <citation type="submission" date="2016-10" db="EMBL/GenBank/DDBJ databases">
        <authorList>
            <person name="Varghese N."/>
            <person name="Submissions S."/>
        </authorList>
    </citation>
    <scope>NUCLEOTIDE SEQUENCE [LARGE SCALE GENOMIC DNA]</scope>
    <source>
        <strain evidence="6">DSM 26348</strain>
    </source>
</reference>
<dbReference type="PROSITE" id="PS50893">
    <property type="entry name" value="ABC_TRANSPORTER_2"/>
    <property type="match status" value="1"/>
</dbReference>
<dbReference type="InterPro" id="IPR027417">
    <property type="entry name" value="P-loop_NTPase"/>
</dbReference>
<dbReference type="PROSITE" id="PS00211">
    <property type="entry name" value="ABC_TRANSPORTER_1"/>
    <property type="match status" value="1"/>
</dbReference>
<dbReference type="Proteomes" id="UP000199518">
    <property type="component" value="Unassembled WGS sequence"/>
</dbReference>
<dbReference type="CDD" id="cd03230">
    <property type="entry name" value="ABC_DR_subfamily_A"/>
    <property type="match status" value="1"/>
</dbReference>
<keyword evidence="1" id="KW-0813">Transport</keyword>
<evidence type="ECO:0000313" key="6">
    <source>
        <dbReference type="Proteomes" id="UP000199518"/>
    </source>
</evidence>
<dbReference type="InterPro" id="IPR051782">
    <property type="entry name" value="ABC_Transporter_VariousFunc"/>
</dbReference>
<feature type="domain" description="ABC transporter" evidence="4">
    <location>
        <begin position="38"/>
        <end position="273"/>
    </location>
</feature>
<gene>
    <name evidence="5" type="ORF">SAMN05421753_115107</name>
</gene>
<evidence type="ECO:0000256" key="2">
    <source>
        <dbReference type="ARBA" id="ARBA00022741"/>
    </source>
</evidence>
<dbReference type="InterPro" id="IPR003593">
    <property type="entry name" value="AAA+_ATPase"/>
</dbReference>
<protein>
    <submittedName>
        <fullName evidence="5">ABC-2 type transport system ATP-binding protein</fullName>
    </submittedName>
</protein>
<dbReference type="STRING" id="1576369.SAMN05421753_115107"/>
<organism evidence="5 6">
    <name type="scientific">Planctomicrobium piriforme</name>
    <dbReference type="NCBI Taxonomy" id="1576369"/>
    <lineage>
        <taxon>Bacteria</taxon>
        <taxon>Pseudomonadati</taxon>
        <taxon>Planctomycetota</taxon>
        <taxon>Planctomycetia</taxon>
        <taxon>Planctomycetales</taxon>
        <taxon>Planctomycetaceae</taxon>
        <taxon>Planctomicrobium</taxon>
    </lineage>
</organism>
<evidence type="ECO:0000256" key="1">
    <source>
        <dbReference type="ARBA" id="ARBA00022448"/>
    </source>
</evidence>
<dbReference type="InterPro" id="IPR003439">
    <property type="entry name" value="ABC_transporter-like_ATP-bd"/>
</dbReference>
<dbReference type="GO" id="GO:0005524">
    <property type="term" value="F:ATP binding"/>
    <property type="evidence" value="ECO:0007669"/>
    <property type="project" value="UniProtKB-KW"/>
</dbReference>
<dbReference type="Gene3D" id="3.40.50.300">
    <property type="entry name" value="P-loop containing nucleotide triphosphate hydrolases"/>
    <property type="match status" value="1"/>
</dbReference>
<dbReference type="PANTHER" id="PTHR42939">
    <property type="entry name" value="ABC TRANSPORTER ATP-BINDING PROTEIN ALBC-RELATED"/>
    <property type="match status" value="1"/>
</dbReference>
<dbReference type="OrthoDB" id="260707at2"/>
<dbReference type="Pfam" id="PF00005">
    <property type="entry name" value="ABC_tran"/>
    <property type="match status" value="1"/>
</dbReference>
<dbReference type="GO" id="GO:0016887">
    <property type="term" value="F:ATP hydrolysis activity"/>
    <property type="evidence" value="ECO:0007669"/>
    <property type="project" value="InterPro"/>
</dbReference>
<dbReference type="PANTHER" id="PTHR42939:SF1">
    <property type="entry name" value="ABC TRANSPORTER ATP-BINDING PROTEIN ALBC-RELATED"/>
    <property type="match status" value="1"/>
</dbReference>
<sequence>MDLPHSKSGRAGRILIQLHGRHVEERRKLPKATEHRVIRIMNVTQHYGVRPVLKNVSIEIPAGSRTAVIGPNGMGKTTLLNVMAGVLAPQHGFVEIDGLIRRSSVEAELEIRRHTVFLPDRSFLPQTRTGREFLLAVGKLYEVEQDRIIDHAQRLLDLFELTAIADSPIRTYSAGQQKKIALSSAIITDARTLLLDEPFSGGLDPAGILALRHLLQRLAERQQRTVVMTSPVPELVTEIADRIIIIRSGEVVAYGTLEEIQHQSGSTGSFSELLQKMVFPEAIENVERYFAGETP</sequence>
<name>A0A1I3NHY3_9PLAN</name>
<accession>A0A1I3NHY3</accession>
<dbReference type="AlphaFoldDB" id="A0A1I3NHY3"/>
<evidence type="ECO:0000259" key="4">
    <source>
        <dbReference type="PROSITE" id="PS50893"/>
    </source>
</evidence>